<protein>
    <recommendedName>
        <fullName evidence="4">tripeptidyl-peptidase II</fullName>
        <ecNumber evidence="4">3.4.14.10</ecNumber>
    </recommendedName>
</protein>
<evidence type="ECO:0000256" key="13">
    <source>
        <dbReference type="ARBA" id="ARBA00023145"/>
    </source>
</evidence>
<keyword evidence="7 15" id="KW-0479">Metal-binding</keyword>
<evidence type="ECO:0000256" key="12">
    <source>
        <dbReference type="ARBA" id="ARBA00023026"/>
    </source>
</evidence>
<dbReference type="STRING" id="357750.A0A2S6BQM7"/>
<feature type="chain" id="PRO_5015524389" description="tripeptidyl-peptidase II" evidence="17">
    <location>
        <begin position="19"/>
        <end position="674"/>
    </location>
</feature>
<evidence type="ECO:0000256" key="15">
    <source>
        <dbReference type="PROSITE-ProRule" id="PRU01032"/>
    </source>
</evidence>
<evidence type="ECO:0000256" key="6">
    <source>
        <dbReference type="ARBA" id="ARBA00022670"/>
    </source>
</evidence>
<dbReference type="InterPro" id="IPR030400">
    <property type="entry name" value="Sedolisin_dom"/>
</dbReference>
<feature type="active site" description="Charge relay system" evidence="15">
    <location>
        <position position="576"/>
    </location>
</feature>
<evidence type="ECO:0000259" key="18">
    <source>
        <dbReference type="PROSITE" id="PS51695"/>
    </source>
</evidence>
<evidence type="ECO:0000313" key="20">
    <source>
        <dbReference type="Proteomes" id="UP000237631"/>
    </source>
</evidence>
<feature type="region of interest" description="Disordered" evidence="16">
    <location>
        <begin position="219"/>
        <end position="265"/>
    </location>
</feature>
<dbReference type="CDD" id="cd04056">
    <property type="entry name" value="Peptidases_S53"/>
    <property type="match status" value="1"/>
</dbReference>
<comment type="catalytic activity">
    <reaction evidence="1">
        <text>Release of an N-terminal tripeptide from a polypeptide.</text>
        <dbReference type="EC" id="3.4.14.10"/>
    </reaction>
</comment>
<dbReference type="GO" id="GO:0004252">
    <property type="term" value="F:serine-type endopeptidase activity"/>
    <property type="evidence" value="ECO:0007669"/>
    <property type="project" value="UniProtKB-UniRule"/>
</dbReference>
<dbReference type="SUPFAM" id="SSF54897">
    <property type="entry name" value="Protease propeptides/inhibitors"/>
    <property type="match status" value="1"/>
</dbReference>
<evidence type="ECO:0000256" key="4">
    <source>
        <dbReference type="ARBA" id="ARBA00012462"/>
    </source>
</evidence>
<feature type="binding site" evidence="15">
    <location>
        <position position="619"/>
    </location>
    <ligand>
        <name>Ca(2+)</name>
        <dbReference type="ChEBI" id="CHEBI:29108"/>
    </ligand>
</feature>
<dbReference type="InterPro" id="IPR050819">
    <property type="entry name" value="Tripeptidyl-peptidase_I"/>
</dbReference>
<name>A0A2S6BQM7_9PEZI</name>
<keyword evidence="9 15" id="KW-0378">Hydrolase</keyword>
<keyword evidence="10 15" id="KW-0720">Serine protease</keyword>
<comment type="caution">
    <text evidence="19">The sequence shown here is derived from an EMBL/GenBank/DDBJ whole genome shotgun (WGS) entry which is preliminary data.</text>
</comment>
<dbReference type="PROSITE" id="PS00138">
    <property type="entry name" value="SUBTILASE_SER"/>
    <property type="match status" value="1"/>
</dbReference>
<dbReference type="EMBL" id="PNEN01001799">
    <property type="protein sequence ID" value="PPJ49774.1"/>
    <property type="molecule type" value="Genomic_DNA"/>
</dbReference>
<comment type="cofactor">
    <cofactor evidence="15">
        <name>Ca(2+)</name>
        <dbReference type="ChEBI" id="CHEBI:29108"/>
    </cofactor>
    <text evidence="15">Binds 1 Ca(2+) ion per subunit.</text>
</comment>
<evidence type="ECO:0000256" key="3">
    <source>
        <dbReference type="ARBA" id="ARBA00004239"/>
    </source>
</evidence>
<dbReference type="EC" id="3.4.14.10" evidence="4"/>
<dbReference type="PANTHER" id="PTHR14218">
    <property type="entry name" value="PROTEASE S8 TRIPEPTIDYL PEPTIDASE I CLN2"/>
    <property type="match status" value="1"/>
</dbReference>
<dbReference type="InterPro" id="IPR023828">
    <property type="entry name" value="Peptidase_S8_Ser-AS"/>
</dbReference>
<dbReference type="AlphaFoldDB" id="A0A2S6BQM7"/>
<evidence type="ECO:0000256" key="2">
    <source>
        <dbReference type="ARBA" id="ARBA00002451"/>
    </source>
</evidence>
<dbReference type="OrthoDB" id="409122at2759"/>
<keyword evidence="20" id="KW-1185">Reference proteome</keyword>
<feature type="domain" description="Peptidase S53" evidence="18">
    <location>
        <begin position="279"/>
        <end position="659"/>
    </location>
</feature>
<evidence type="ECO:0000256" key="7">
    <source>
        <dbReference type="ARBA" id="ARBA00022723"/>
    </source>
</evidence>
<feature type="signal peptide" evidence="17">
    <location>
        <begin position="1"/>
        <end position="18"/>
    </location>
</feature>
<dbReference type="GO" id="GO:0006508">
    <property type="term" value="P:proteolysis"/>
    <property type="evidence" value="ECO:0007669"/>
    <property type="project" value="UniProtKB-KW"/>
</dbReference>
<dbReference type="Proteomes" id="UP000237631">
    <property type="component" value="Unassembled WGS sequence"/>
</dbReference>
<feature type="binding site" evidence="15">
    <location>
        <position position="618"/>
    </location>
    <ligand>
        <name>Ca(2+)</name>
        <dbReference type="ChEBI" id="CHEBI:29108"/>
    </ligand>
</feature>
<keyword evidence="8 17" id="KW-0732">Signal</keyword>
<evidence type="ECO:0000313" key="19">
    <source>
        <dbReference type="EMBL" id="PPJ49774.1"/>
    </source>
</evidence>
<feature type="active site" description="Charge relay system" evidence="15">
    <location>
        <position position="367"/>
    </location>
</feature>
<organism evidence="19 20">
    <name type="scientific">Cercospora berteroae</name>
    <dbReference type="NCBI Taxonomy" id="357750"/>
    <lineage>
        <taxon>Eukaryota</taxon>
        <taxon>Fungi</taxon>
        <taxon>Dikarya</taxon>
        <taxon>Ascomycota</taxon>
        <taxon>Pezizomycotina</taxon>
        <taxon>Dothideomycetes</taxon>
        <taxon>Dothideomycetidae</taxon>
        <taxon>Mycosphaerellales</taxon>
        <taxon>Mycosphaerellaceae</taxon>
        <taxon>Cercospora</taxon>
    </lineage>
</organism>
<dbReference type="SMART" id="SM00944">
    <property type="entry name" value="Pro-kuma_activ"/>
    <property type="match status" value="1"/>
</dbReference>
<gene>
    <name evidence="19" type="ORF">CBER1_02884</name>
</gene>
<dbReference type="GO" id="GO:0005576">
    <property type="term" value="C:extracellular region"/>
    <property type="evidence" value="ECO:0007669"/>
    <property type="project" value="UniProtKB-SubCell"/>
</dbReference>
<dbReference type="InterPro" id="IPR036852">
    <property type="entry name" value="Peptidase_S8/S53_dom_sf"/>
</dbReference>
<dbReference type="SUPFAM" id="SSF52743">
    <property type="entry name" value="Subtilisin-like"/>
    <property type="match status" value="1"/>
</dbReference>
<keyword evidence="12" id="KW-0843">Virulence</keyword>
<accession>A0A2S6BQM7</accession>
<dbReference type="GO" id="GO:0008240">
    <property type="term" value="F:tripeptidyl-peptidase activity"/>
    <property type="evidence" value="ECO:0007669"/>
    <property type="project" value="UniProtKB-EC"/>
</dbReference>
<evidence type="ECO:0000256" key="1">
    <source>
        <dbReference type="ARBA" id="ARBA00001910"/>
    </source>
</evidence>
<sequence length="674" mass="72471">MLFSQFVATLGFISIAGALPSQKRSTTYVLKERHLVPRSWRKLGPASKRDTLNLKIGLVQQNPGAIEQHLMQISDPTHERYGQHLSQEEIDEIVAPPKESLDLVKSWLEEHGITNYVPNKSKTMIHCAIPIGKAETLLNTTYSTFKHEDGTEINRAPEWSLPEFLLDSIEIVQPTNSFFHPKQHLVSDNNAWHDAAWWKSEGEQTYPQAFAGSADGQYGQAYESNINGQPPPVQGAQVPQFGQSQPQQNGQPSQGGFQPPQGGNVGGTIDVSQVCQGKFVTPQCRRTLYGTIDYIPQAPNQQTVATTNYLNQTVIRSDISLFMQTFRPDASNIGNEINIVSIANGDVDQNISPQKIGDLTNQEANLDAGNIESIAYPIPLTAYHTGGSPPFQPSAATPDNTNEPYIEWLDYMLALDQVPQVISTSYGDEEMTVPRSYAERVCSGLAQLSARGVSLIVSTGDHGVGKNGQCIANDGSGDKFVAVFPASCPWVTGVGATAGFNPEVATYRFASGGGFSYYFDAPDYQKSTTQAYIQTLGSQYGGAYNPNGRGYPDAAAHGDHDAIVFNGQVSTMGGTSASAPTFAGVIALVNDALIAAGKPPLGFLNPWLYSVGYQGLTDIVSGSSSGCNTTGFPAQQGWDAVTGFGTPNFRQLVQLAFNGPTDGSSALPKGGQRK</sequence>
<evidence type="ECO:0000256" key="5">
    <source>
        <dbReference type="ARBA" id="ARBA00022525"/>
    </source>
</evidence>
<feature type="binding site" evidence="15">
    <location>
        <position position="639"/>
    </location>
    <ligand>
        <name>Ca(2+)</name>
        <dbReference type="ChEBI" id="CHEBI:29108"/>
    </ligand>
</feature>
<comment type="function">
    <text evidence="2">Secreted tripeptidyl-peptidase which degrades proteins at acidic pHs and is involved in virulence.</text>
</comment>
<keyword evidence="11 15" id="KW-0106">Calcium</keyword>
<dbReference type="Pfam" id="PF00082">
    <property type="entry name" value="Peptidase_S8"/>
    <property type="match status" value="1"/>
</dbReference>
<evidence type="ECO:0000256" key="10">
    <source>
        <dbReference type="ARBA" id="ARBA00022825"/>
    </source>
</evidence>
<dbReference type="PROSITE" id="PS51695">
    <property type="entry name" value="SEDOLISIN"/>
    <property type="match status" value="1"/>
</dbReference>
<dbReference type="CDD" id="cd11377">
    <property type="entry name" value="Pro-peptidase_S53"/>
    <property type="match status" value="1"/>
</dbReference>
<feature type="binding site" evidence="15">
    <location>
        <position position="637"/>
    </location>
    <ligand>
        <name>Ca(2+)</name>
        <dbReference type="ChEBI" id="CHEBI:29108"/>
    </ligand>
</feature>
<feature type="active site" description="Charge relay system" evidence="15">
    <location>
        <position position="363"/>
    </location>
</feature>
<dbReference type="GO" id="GO:0046872">
    <property type="term" value="F:metal ion binding"/>
    <property type="evidence" value="ECO:0007669"/>
    <property type="project" value="UniProtKB-UniRule"/>
</dbReference>
<dbReference type="PANTHER" id="PTHR14218:SF39">
    <property type="entry name" value="PEPTIDASE S53 DOMAIN-CONTAINING PROTEIN"/>
    <property type="match status" value="1"/>
</dbReference>
<dbReference type="Gene3D" id="3.40.50.200">
    <property type="entry name" value="Peptidase S8/S53 domain"/>
    <property type="match status" value="1"/>
</dbReference>
<keyword evidence="6 15" id="KW-0645">Protease</keyword>
<evidence type="ECO:0000256" key="8">
    <source>
        <dbReference type="ARBA" id="ARBA00022729"/>
    </source>
</evidence>
<dbReference type="Pfam" id="PF09286">
    <property type="entry name" value="Pro-kuma_activ"/>
    <property type="match status" value="1"/>
</dbReference>
<proteinExistence type="predicted"/>
<evidence type="ECO:0000256" key="17">
    <source>
        <dbReference type="SAM" id="SignalP"/>
    </source>
</evidence>
<evidence type="ECO:0000256" key="11">
    <source>
        <dbReference type="ARBA" id="ARBA00022837"/>
    </source>
</evidence>
<evidence type="ECO:0000256" key="16">
    <source>
        <dbReference type="SAM" id="MobiDB-lite"/>
    </source>
</evidence>
<dbReference type="InterPro" id="IPR015366">
    <property type="entry name" value="S53_propep"/>
</dbReference>
<evidence type="ECO:0000256" key="9">
    <source>
        <dbReference type="ARBA" id="ARBA00022801"/>
    </source>
</evidence>
<keyword evidence="14" id="KW-0325">Glycoprotein</keyword>
<keyword evidence="5" id="KW-0964">Secreted</keyword>
<evidence type="ECO:0000256" key="14">
    <source>
        <dbReference type="ARBA" id="ARBA00023180"/>
    </source>
</evidence>
<comment type="subcellular location">
    <subcellularLocation>
        <location evidence="3">Secreted</location>
        <location evidence="3">Extracellular space</location>
    </subcellularLocation>
</comment>
<feature type="compositionally biased region" description="Low complexity" evidence="16">
    <location>
        <begin position="234"/>
        <end position="262"/>
    </location>
</feature>
<dbReference type="InterPro" id="IPR000209">
    <property type="entry name" value="Peptidase_S8/S53_dom"/>
</dbReference>
<reference evidence="20" key="1">
    <citation type="journal article" date="2017" name="bioRxiv">
        <title>Conservation of a gene cluster reveals novel cercosporin biosynthetic mechanisms and extends production to the genus Colletotrichum.</title>
        <authorList>
            <person name="de Jonge R."/>
            <person name="Ebert M.K."/>
            <person name="Huitt-Roehl C.R."/>
            <person name="Pal P."/>
            <person name="Suttle J.C."/>
            <person name="Spanner R.E."/>
            <person name="Neubauer J.D."/>
            <person name="Jurick W.M.II."/>
            <person name="Stott K.A."/>
            <person name="Secor G.A."/>
            <person name="Thomma B.P.H.J."/>
            <person name="Van de Peer Y."/>
            <person name="Townsend C.A."/>
            <person name="Bolton M.D."/>
        </authorList>
    </citation>
    <scope>NUCLEOTIDE SEQUENCE [LARGE SCALE GENOMIC DNA]</scope>
    <source>
        <strain evidence="20">CBS538.71</strain>
    </source>
</reference>
<dbReference type="FunFam" id="3.40.50.200:FF:000015">
    <property type="entry name" value="Tripeptidyl peptidase A"/>
    <property type="match status" value="1"/>
</dbReference>
<keyword evidence="13" id="KW-0865">Zymogen</keyword>